<keyword evidence="3" id="KW-1185">Reference proteome</keyword>
<dbReference type="Proteomes" id="UP000325755">
    <property type="component" value="Chromosome"/>
</dbReference>
<dbReference type="PROSITE" id="PS50075">
    <property type="entry name" value="CARRIER"/>
    <property type="match status" value="1"/>
</dbReference>
<proteinExistence type="predicted"/>
<evidence type="ECO:0000313" key="3">
    <source>
        <dbReference type="Proteomes" id="UP000325755"/>
    </source>
</evidence>
<reference evidence="2 3" key="1">
    <citation type="submission" date="2019-09" db="EMBL/GenBank/DDBJ databases">
        <title>Ecophysiology of the spiral-shaped methanotroph Methylospira mobilis as revealed by the complete genome sequence.</title>
        <authorList>
            <person name="Oshkin I.Y."/>
            <person name="Dedysh S.N."/>
            <person name="Miroshnikov K."/>
            <person name="Danilova O.V."/>
            <person name="Hakobyan A."/>
            <person name="Liesack W."/>
        </authorList>
    </citation>
    <scope>NUCLEOTIDE SEQUENCE [LARGE SCALE GENOMIC DNA]</scope>
    <source>
        <strain evidence="2 3">Shm1</strain>
    </source>
</reference>
<accession>A0A5Q0BGP1</accession>
<protein>
    <submittedName>
        <fullName evidence="2">Acyl carrier protein</fullName>
    </submittedName>
</protein>
<dbReference type="EMBL" id="CP044205">
    <property type="protein sequence ID" value="QFY41381.1"/>
    <property type="molecule type" value="Genomic_DNA"/>
</dbReference>
<dbReference type="OrthoDB" id="9811033at2"/>
<dbReference type="InterPro" id="IPR036736">
    <property type="entry name" value="ACP-like_sf"/>
</dbReference>
<sequence length="82" mass="9420">MIRKEVLNNINDIFNDIFNDESIVITEASSAKDIDEWDSLNNIQIVVAVEKKFKIRFKASEISGWNNVGEMCDSIETLLQQK</sequence>
<dbReference type="AlphaFoldDB" id="A0A5Q0BGP1"/>
<dbReference type="KEGG" id="mmob:F6R98_01040"/>
<dbReference type="RefSeq" id="WP_153247360.1">
    <property type="nucleotide sequence ID" value="NZ_CP044205.1"/>
</dbReference>
<gene>
    <name evidence="2" type="ORF">F6R98_01040</name>
</gene>
<evidence type="ECO:0000313" key="2">
    <source>
        <dbReference type="EMBL" id="QFY41381.1"/>
    </source>
</evidence>
<dbReference type="SUPFAM" id="SSF47336">
    <property type="entry name" value="ACP-like"/>
    <property type="match status" value="1"/>
</dbReference>
<dbReference type="InParanoid" id="A0A5Q0BGP1"/>
<name>A0A5Q0BGP1_9GAMM</name>
<feature type="domain" description="Carrier" evidence="1">
    <location>
        <begin position="1"/>
        <end position="79"/>
    </location>
</feature>
<dbReference type="InterPro" id="IPR009081">
    <property type="entry name" value="PP-bd_ACP"/>
</dbReference>
<organism evidence="2 3">
    <name type="scientific">Candidatus Methylospira mobilis</name>
    <dbReference type="NCBI Taxonomy" id="1808979"/>
    <lineage>
        <taxon>Bacteria</taxon>
        <taxon>Pseudomonadati</taxon>
        <taxon>Pseudomonadota</taxon>
        <taxon>Gammaproteobacteria</taxon>
        <taxon>Methylococcales</taxon>
        <taxon>Methylococcaceae</taxon>
        <taxon>Candidatus Methylospira</taxon>
    </lineage>
</organism>
<evidence type="ECO:0000259" key="1">
    <source>
        <dbReference type="PROSITE" id="PS50075"/>
    </source>
</evidence>
<dbReference type="Gene3D" id="1.10.1200.10">
    <property type="entry name" value="ACP-like"/>
    <property type="match status" value="1"/>
</dbReference>